<gene>
    <name evidence="1" type="ORF">PAPOLLO_LOCUS13422</name>
</gene>
<reference evidence="1" key="1">
    <citation type="submission" date="2021-04" db="EMBL/GenBank/DDBJ databases">
        <authorList>
            <person name="Tunstrom K."/>
        </authorList>
    </citation>
    <scope>NUCLEOTIDE SEQUENCE</scope>
</reference>
<proteinExistence type="predicted"/>
<sequence>MSNQFLIQAESRKKSDFDIIDNLSETGKIDFDIPQCNLARANQDFIAVPEAESERGFFNRAIGAMMALILIFYTSHSTSNEDSDDSVKDPDFQIEERRSIKISDDSETEDNVGNQANFEATPAATSSVSTLYSSLDDTIPDTKKRSRKRVAKPTEWLQNKCKILRNEGSAYVTLKTKVKKDARKIKPPCSERCRLKCKEKFSEVDREAVFKEFWELKDINRKRDFNNRHMAPIKRKYRYTTTQKGDN</sequence>
<name>A0A8S3X886_PARAO</name>
<comment type="caution">
    <text evidence="1">The sequence shown here is derived from an EMBL/GenBank/DDBJ whole genome shotgun (WGS) entry which is preliminary data.</text>
</comment>
<dbReference type="EMBL" id="CAJQZP010000935">
    <property type="protein sequence ID" value="CAG4998619.1"/>
    <property type="molecule type" value="Genomic_DNA"/>
</dbReference>
<organism evidence="1 2">
    <name type="scientific">Parnassius apollo</name>
    <name type="common">Apollo butterfly</name>
    <name type="synonym">Papilio apollo</name>
    <dbReference type="NCBI Taxonomy" id="110799"/>
    <lineage>
        <taxon>Eukaryota</taxon>
        <taxon>Metazoa</taxon>
        <taxon>Ecdysozoa</taxon>
        <taxon>Arthropoda</taxon>
        <taxon>Hexapoda</taxon>
        <taxon>Insecta</taxon>
        <taxon>Pterygota</taxon>
        <taxon>Neoptera</taxon>
        <taxon>Endopterygota</taxon>
        <taxon>Lepidoptera</taxon>
        <taxon>Glossata</taxon>
        <taxon>Ditrysia</taxon>
        <taxon>Papilionoidea</taxon>
        <taxon>Papilionidae</taxon>
        <taxon>Parnassiinae</taxon>
        <taxon>Parnassini</taxon>
        <taxon>Parnassius</taxon>
        <taxon>Parnassius</taxon>
    </lineage>
</organism>
<evidence type="ECO:0000313" key="1">
    <source>
        <dbReference type="EMBL" id="CAG4998619.1"/>
    </source>
</evidence>
<protein>
    <submittedName>
        <fullName evidence="1">(apollo) hypothetical protein</fullName>
    </submittedName>
</protein>
<dbReference type="OrthoDB" id="7446888at2759"/>
<keyword evidence="2" id="KW-1185">Reference proteome</keyword>
<accession>A0A8S3X886</accession>
<dbReference type="PANTHER" id="PTHR10773">
    <property type="entry name" value="DNA-DIRECTED RNA POLYMERASES I, II, AND III SUBUNIT RPABC2"/>
    <property type="match status" value="1"/>
</dbReference>
<dbReference type="PANTHER" id="PTHR10773:SF19">
    <property type="match status" value="1"/>
</dbReference>
<dbReference type="Proteomes" id="UP000691718">
    <property type="component" value="Unassembled WGS sequence"/>
</dbReference>
<dbReference type="AlphaFoldDB" id="A0A8S3X886"/>
<evidence type="ECO:0000313" key="2">
    <source>
        <dbReference type="Proteomes" id="UP000691718"/>
    </source>
</evidence>